<dbReference type="GeneID" id="79791723"/>
<evidence type="ECO:0000256" key="1">
    <source>
        <dbReference type="SAM" id="Phobius"/>
    </source>
</evidence>
<evidence type="ECO:0008006" key="4">
    <source>
        <dbReference type="Google" id="ProtNLM"/>
    </source>
</evidence>
<dbReference type="Proteomes" id="UP001242732">
    <property type="component" value="Chromosome"/>
</dbReference>
<keyword evidence="1" id="KW-0812">Transmembrane</keyword>
<evidence type="ECO:0000313" key="3">
    <source>
        <dbReference type="Proteomes" id="UP001242732"/>
    </source>
</evidence>
<dbReference type="RefSeq" id="WP_011795033.1">
    <property type="nucleotide sequence ID" value="NZ_CP023687.1"/>
</dbReference>
<feature type="transmembrane region" description="Helical" evidence="1">
    <location>
        <begin position="42"/>
        <end position="66"/>
    </location>
</feature>
<organism evidence="2 3">
    <name type="scientific">Paracidovorax citrulli</name>
    <name type="common">Acidovorax citrulli</name>
    <dbReference type="NCBI Taxonomy" id="80869"/>
    <lineage>
        <taxon>Bacteria</taxon>
        <taxon>Pseudomonadati</taxon>
        <taxon>Pseudomonadota</taxon>
        <taxon>Betaproteobacteria</taxon>
        <taxon>Burkholderiales</taxon>
        <taxon>Comamonadaceae</taxon>
        <taxon>Paracidovorax</taxon>
    </lineage>
</organism>
<keyword evidence="1" id="KW-0472">Membrane</keyword>
<name>A0ABY9ATZ1_PARCI</name>
<sequence>MKAILHIIAGVILGVLLGVLASAAFSRVFGAGYPLSEERSNILAAVFVFVVLPASALVGALVGYALHRRRARSARSASPS</sequence>
<accession>A0ABY9ATZ1</accession>
<protein>
    <recommendedName>
        <fullName evidence="4">Major facilitator superfamily (MFS) profile domain-containing protein</fullName>
    </recommendedName>
</protein>
<gene>
    <name evidence="2" type="ORF">QRO08_07435</name>
</gene>
<dbReference type="EMBL" id="CP127363">
    <property type="protein sequence ID" value="WIY50389.1"/>
    <property type="molecule type" value="Genomic_DNA"/>
</dbReference>
<reference evidence="2 3" key="1">
    <citation type="submission" date="2023-06" db="EMBL/GenBank/DDBJ databases">
        <authorList>
            <person name="Ham H."/>
            <person name="Park D.S."/>
        </authorList>
    </citation>
    <scope>NUCLEOTIDE SEQUENCE [LARGE SCALE GENOMIC DNA]</scope>
    <source>
        <strain evidence="2 3">KACC 17005</strain>
    </source>
</reference>
<evidence type="ECO:0000313" key="2">
    <source>
        <dbReference type="EMBL" id="WIY50389.1"/>
    </source>
</evidence>
<keyword evidence="1" id="KW-1133">Transmembrane helix</keyword>
<proteinExistence type="predicted"/>
<keyword evidence="3" id="KW-1185">Reference proteome</keyword>